<dbReference type="PANTHER" id="PTHR30386:SF17">
    <property type="entry name" value="ALKALINE PROTEASE SECRETION PROTEIN APRE"/>
    <property type="match status" value="1"/>
</dbReference>
<keyword evidence="1" id="KW-0812">Transmembrane</keyword>
<evidence type="ECO:0000259" key="2">
    <source>
        <dbReference type="Pfam" id="PF25990"/>
    </source>
</evidence>
<protein>
    <submittedName>
        <fullName evidence="4">HlyD family efflux transporter periplasmic adaptor subunit</fullName>
    </submittedName>
</protein>
<dbReference type="InterPro" id="IPR050739">
    <property type="entry name" value="MFP"/>
</dbReference>
<name>A0A9X3WZG4_9BACI</name>
<dbReference type="InterPro" id="IPR011053">
    <property type="entry name" value="Single_hybrid_motif"/>
</dbReference>
<feature type="transmembrane region" description="Helical" evidence="1">
    <location>
        <begin position="7"/>
        <end position="26"/>
    </location>
</feature>
<gene>
    <name evidence="4" type="ORF">NC797_16985</name>
</gene>
<evidence type="ECO:0000256" key="1">
    <source>
        <dbReference type="SAM" id="Phobius"/>
    </source>
</evidence>
<dbReference type="InterPro" id="IPR058635">
    <property type="entry name" value="BSH_YhbJ"/>
</dbReference>
<evidence type="ECO:0000313" key="4">
    <source>
        <dbReference type="EMBL" id="MDC3426194.1"/>
    </source>
</evidence>
<feature type="domain" description="YhbJ barrel-sandwich hybrid" evidence="3">
    <location>
        <begin position="44"/>
        <end position="119"/>
    </location>
</feature>
<dbReference type="InterPro" id="IPR058636">
    <property type="entry name" value="Beta-barrel_YknX"/>
</dbReference>
<reference evidence="4" key="1">
    <citation type="submission" date="2022-06" db="EMBL/GenBank/DDBJ databases">
        <title>Aquibacillus sp. a new bacterium isolated from soil saline samples.</title>
        <authorList>
            <person name="Galisteo C."/>
            <person name="De La Haba R."/>
            <person name="Sanchez-Porro C."/>
            <person name="Ventosa A."/>
        </authorList>
    </citation>
    <scope>NUCLEOTIDE SEQUENCE</scope>
    <source>
        <strain evidence="4">3ASR75-11</strain>
    </source>
</reference>
<dbReference type="Pfam" id="PF25990">
    <property type="entry name" value="Beta-barrel_YknX"/>
    <property type="match status" value="1"/>
</dbReference>
<keyword evidence="1" id="KW-1133">Transmembrane helix</keyword>
<dbReference type="AlphaFoldDB" id="A0A9X3WZG4"/>
<comment type="caution">
    <text evidence="4">The sequence shown here is derived from an EMBL/GenBank/DDBJ whole genome shotgun (WGS) entry which is preliminary data.</text>
</comment>
<keyword evidence="5" id="KW-1185">Reference proteome</keyword>
<accession>A0A9X3WZG4</accession>
<evidence type="ECO:0000259" key="3">
    <source>
        <dbReference type="Pfam" id="PF25997"/>
    </source>
</evidence>
<dbReference type="SUPFAM" id="SSF51230">
    <property type="entry name" value="Single hybrid motif"/>
    <property type="match status" value="1"/>
</dbReference>
<dbReference type="Proteomes" id="UP001145050">
    <property type="component" value="Unassembled WGS sequence"/>
</dbReference>
<dbReference type="EMBL" id="JAMQKB010000033">
    <property type="protein sequence ID" value="MDC3426194.1"/>
    <property type="molecule type" value="Genomic_DNA"/>
</dbReference>
<organism evidence="4 5">
    <name type="scientific">Terrihalobacillus insolitus</name>
    <dbReference type="NCBI Taxonomy" id="2950438"/>
    <lineage>
        <taxon>Bacteria</taxon>
        <taxon>Bacillati</taxon>
        <taxon>Bacillota</taxon>
        <taxon>Bacilli</taxon>
        <taxon>Bacillales</taxon>
        <taxon>Bacillaceae</taxon>
        <taxon>Terrihalobacillus</taxon>
    </lineage>
</organism>
<dbReference type="RefSeq" id="WP_272438021.1">
    <property type="nucleotide sequence ID" value="NZ_JAMQKB010000033.1"/>
</dbReference>
<keyword evidence="1" id="KW-0472">Membrane</keyword>
<sequence>MRRIIALNIVILIILVGGAFAGYYYFYQSANYLKTDDAKIDGQMITIASPSAGKLADWNAKEGDAFKAGDTVGSIQIPPSNSEEKGKQMDVDMPAAATIVKQSAVKDTFVGAGRPLAQAFNLDDLWVTANIDEVDIDDVEVGQSVDIYVDGYSDTTLTGKVEQIGLATASTFSILPGSNNGDSSQVIPVKISIDGYKGTRLVPGMGVTVRIDK</sequence>
<dbReference type="PANTHER" id="PTHR30386">
    <property type="entry name" value="MEMBRANE FUSION SUBUNIT OF EMRAB-TOLC MULTIDRUG EFFLUX PUMP"/>
    <property type="match status" value="1"/>
</dbReference>
<proteinExistence type="predicted"/>
<evidence type="ECO:0000313" key="5">
    <source>
        <dbReference type="Proteomes" id="UP001145050"/>
    </source>
</evidence>
<feature type="domain" description="YknX-like beta-barrel" evidence="2">
    <location>
        <begin position="127"/>
        <end position="211"/>
    </location>
</feature>
<dbReference type="Pfam" id="PF25997">
    <property type="entry name" value="BSH_YhbJ"/>
    <property type="match status" value="1"/>
</dbReference>
<dbReference type="Gene3D" id="2.40.30.170">
    <property type="match status" value="1"/>
</dbReference>